<dbReference type="EMBL" id="JAGSND010000004">
    <property type="protein sequence ID" value="MBR0597968.1"/>
    <property type="molecule type" value="Genomic_DNA"/>
</dbReference>
<evidence type="ECO:0000313" key="3">
    <source>
        <dbReference type="Proteomes" id="UP000675664"/>
    </source>
</evidence>
<name>A0A8J8B0T8_9FIRM</name>
<dbReference type="InterPro" id="IPR014922">
    <property type="entry name" value="YdhG-like"/>
</dbReference>
<sequence>MIHSIDEYIKDFPIEVQKMLEELRITIKNNAPDAKEKISYQMPTFYLNGNLVHFAAHMNHIGFYPAPSGIEAFKNELKSYKSAKGSVQFPLDQPLPLELIVKIIKFRVEENMKKSKK</sequence>
<comment type="caution">
    <text evidence="2">The sequence shown here is derived from an EMBL/GenBank/DDBJ whole genome shotgun (WGS) entry which is preliminary data.</text>
</comment>
<feature type="domain" description="YdhG-like" evidence="1">
    <location>
        <begin position="17"/>
        <end position="108"/>
    </location>
</feature>
<reference evidence="2" key="1">
    <citation type="submission" date="2021-04" db="EMBL/GenBank/DDBJ databases">
        <title>Sinoanaerobacter chloroacetimidivorans sp. nov., an obligate anaerobic bacterium isolated from anaerobic sludge.</title>
        <authorList>
            <person name="Bao Y."/>
        </authorList>
    </citation>
    <scope>NUCLEOTIDE SEQUENCE</scope>
    <source>
        <strain evidence="2">BAD-6</strain>
    </source>
</reference>
<keyword evidence="3" id="KW-1185">Reference proteome</keyword>
<evidence type="ECO:0000313" key="2">
    <source>
        <dbReference type="EMBL" id="MBR0597968.1"/>
    </source>
</evidence>
<evidence type="ECO:0000259" key="1">
    <source>
        <dbReference type="Pfam" id="PF08818"/>
    </source>
</evidence>
<dbReference type="RefSeq" id="WP_227018109.1">
    <property type="nucleotide sequence ID" value="NZ_JAGSND010000004.1"/>
</dbReference>
<reference evidence="2" key="2">
    <citation type="submission" date="2021-04" db="EMBL/GenBank/DDBJ databases">
        <authorList>
            <person name="Liu J."/>
        </authorList>
    </citation>
    <scope>NUCLEOTIDE SEQUENCE</scope>
    <source>
        <strain evidence="2">BAD-6</strain>
    </source>
</reference>
<dbReference type="Pfam" id="PF08818">
    <property type="entry name" value="DUF1801"/>
    <property type="match status" value="1"/>
</dbReference>
<accession>A0A8J8B0T8</accession>
<dbReference type="AlphaFoldDB" id="A0A8J8B0T8"/>
<proteinExistence type="predicted"/>
<organism evidence="2 3">
    <name type="scientific">Sinanaerobacter chloroacetimidivorans</name>
    <dbReference type="NCBI Taxonomy" id="2818044"/>
    <lineage>
        <taxon>Bacteria</taxon>
        <taxon>Bacillati</taxon>
        <taxon>Bacillota</taxon>
        <taxon>Clostridia</taxon>
        <taxon>Peptostreptococcales</taxon>
        <taxon>Anaerovoracaceae</taxon>
        <taxon>Sinanaerobacter</taxon>
    </lineage>
</organism>
<dbReference type="Proteomes" id="UP000675664">
    <property type="component" value="Unassembled WGS sequence"/>
</dbReference>
<dbReference type="SUPFAM" id="SSF159888">
    <property type="entry name" value="YdhG-like"/>
    <property type="match status" value="1"/>
</dbReference>
<dbReference type="Gene3D" id="3.90.1150.200">
    <property type="match status" value="1"/>
</dbReference>
<protein>
    <submittedName>
        <fullName evidence="2">DUF1801 domain-containing protein</fullName>
    </submittedName>
</protein>
<gene>
    <name evidence="2" type="ORF">KCX82_08795</name>
</gene>